<organism evidence="1 2">
    <name type="scientific">Agreia pratensis</name>
    <dbReference type="NCBI Taxonomy" id="150121"/>
    <lineage>
        <taxon>Bacteria</taxon>
        <taxon>Bacillati</taxon>
        <taxon>Actinomycetota</taxon>
        <taxon>Actinomycetes</taxon>
        <taxon>Micrococcales</taxon>
        <taxon>Microbacteriaceae</taxon>
        <taxon>Agreia</taxon>
    </lineage>
</organism>
<dbReference type="Pfam" id="PF14307">
    <property type="entry name" value="Glyco_tran_WbsX"/>
    <property type="match status" value="1"/>
</dbReference>
<dbReference type="Proteomes" id="UP000193244">
    <property type="component" value="Unassembled WGS sequence"/>
</dbReference>
<evidence type="ECO:0000313" key="2">
    <source>
        <dbReference type="Proteomes" id="UP000193244"/>
    </source>
</evidence>
<dbReference type="CDD" id="cd11579">
    <property type="entry name" value="Glyco_tran_WbsX"/>
    <property type="match status" value="1"/>
</dbReference>
<dbReference type="OrthoDB" id="9815339at2"/>
<dbReference type="AlphaFoldDB" id="A0A1X7ICI4"/>
<dbReference type="Pfam" id="PF05045">
    <property type="entry name" value="RgpF"/>
    <property type="match status" value="1"/>
</dbReference>
<dbReference type="PANTHER" id="PTHR41244">
    <property type="entry name" value="RHAMNAN SYNTHESIS F"/>
    <property type="match status" value="1"/>
</dbReference>
<reference evidence="2" key="1">
    <citation type="submission" date="2017-04" db="EMBL/GenBank/DDBJ databases">
        <authorList>
            <person name="Varghese N."/>
            <person name="Submissions S."/>
        </authorList>
    </citation>
    <scope>NUCLEOTIDE SEQUENCE [LARGE SCALE GENOMIC DNA]</scope>
    <source>
        <strain evidence="2">VKM Ac-2510</strain>
    </source>
</reference>
<evidence type="ECO:0000313" key="1">
    <source>
        <dbReference type="EMBL" id="SMG12358.1"/>
    </source>
</evidence>
<dbReference type="InterPro" id="IPR007739">
    <property type="entry name" value="RgpF"/>
</dbReference>
<dbReference type="PANTHER" id="PTHR41244:SF1">
    <property type="entry name" value="GLYCOSYLTRANSFERASE"/>
    <property type="match status" value="1"/>
</dbReference>
<gene>
    <name evidence="1" type="ORF">SAMN06296010_0374</name>
</gene>
<dbReference type="STRING" id="150121.SAMN06296010_0374"/>
<protein>
    <submittedName>
        <fullName evidence="1">Rhamnan synthesis protein F</fullName>
    </submittedName>
</protein>
<proteinExistence type="predicted"/>
<accession>A0A1X7ICI4</accession>
<dbReference type="Gene3D" id="3.20.20.80">
    <property type="entry name" value="Glycosidases"/>
    <property type="match status" value="1"/>
</dbReference>
<dbReference type="EMBL" id="FXAY01000001">
    <property type="protein sequence ID" value="SMG12358.1"/>
    <property type="molecule type" value="Genomic_DNA"/>
</dbReference>
<name>A0A1X7ICI4_9MICO</name>
<dbReference type="InterPro" id="IPR032719">
    <property type="entry name" value="WbsX"/>
</dbReference>
<sequence>MRRYTLAGAGRRLGRIAFRVADRLGAVERPPGLEDYPAGARRWLARRDSRLKARLPRQWRQAVSAPTARVPPRVAVVLHVFYVDLLDDILARLADIPVPFDIFITNSSGEQIQVNGSKMPKANSVVVLDVENQGRDILPMIRLVNAGLLEPYELILKLHTKKSPWRETHPTLRGTGEEWRDEFLDQLAGSIDGIQKILAAFAADSLLGLVTADGSVRGAEFWGSNLHIARDLMERLQLPLDEEALRFPSGSMYWVRSFVLQGLRALELSEADFESEDAQIDGTTAHAVERLVGVLALEAGMKIEEVRELHRSDPNTGALNELPGWRRFEPDAEVVPRARVIPFYLPQFHSFPENDEWWGRGFTEWSNVAAAQPSFRGHIQPFLPADLGFYNLTSVAVRREQYALARAAGIEGFMYYYYWFAGRRLMSRPIESHHGSSENEPFCIMWANENWSRRWDGRDDDVLIEQDYESVPATQFIYDVMPLLLDPRYIRTRGKPILAVYRLSQIPNYESVLEEWRKAARDAGVGELEVLSVDVGEQFDGLGLDGTERGIDGTLDFPPHRMHRGALDRTGLDFDERFVGNTYTYESLVESAEAELRSGVNPDHYPGVMVNYDNTPRRQWMPELWFGANPFTFHRWLQTAVEALDARSPEDRIVFVNAWNEWAEGAVLEPSQRFASTYLMAVRSVIGRPAVLGDAAEGVL</sequence>
<dbReference type="RefSeq" id="WP_085482392.1">
    <property type="nucleotide sequence ID" value="NZ_FXAY01000001.1"/>
</dbReference>
<keyword evidence="2" id="KW-1185">Reference proteome</keyword>